<dbReference type="InterPro" id="IPR037066">
    <property type="entry name" value="Plug_dom_sf"/>
</dbReference>
<evidence type="ECO:0000256" key="4">
    <source>
        <dbReference type="ARBA" id="ARBA00022692"/>
    </source>
</evidence>
<dbReference type="InterPro" id="IPR008969">
    <property type="entry name" value="CarboxyPept-like_regulatory"/>
</dbReference>
<dbReference type="Pfam" id="PF07715">
    <property type="entry name" value="Plug"/>
    <property type="match status" value="1"/>
</dbReference>
<keyword evidence="2 8" id="KW-0813">Transport</keyword>
<accession>A0A4U1CD50</accession>
<keyword evidence="14" id="KW-1185">Reference proteome</keyword>
<evidence type="ECO:0000259" key="11">
    <source>
        <dbReference type="Pfam" id="PF00593"/>
    </source>
</evidence>
<dbReference type="InterPro" id="IPR036942">
    <property type="entry name" value="Beta-barrel_TonB_sf"/>
</dbReference>
<protein>
    <submittedName>
        <fullName evidence="13">SusC/RagA family TonB-linked outer membrane protein</fullName>
    </submittedName>
</protein>
<dbReference type="Gene3D" id="2.40.170.20">
    <property type="entry name" value="TonB-dependent receptor, beta-barrel domain"/>
    <property type="match status" value="1"/>
</dbReference>
<dbReference type="NCBIfam" id="TIGR04056">
    <property type="entry name" value="OMP_RagA_SusC"/>
    <property type="match status" value="1"/>
</dbReference>
<feature type="domain" description="TonB-dependent receptor-like beta-barrel" evidence="11">
    <location>
        <begin position="426"/>
        <end position="914"/>
    </location>
</feature>
<dbReference type="SUPFAM" id="SSF49464">
    <property type="entry name" value="Carboxypeptidase regulatory domain-like"/>
    <property type="match status" value="1"/>
</dbReference>
<keyword evidence="7 8" id="KW-0998">Cell outer membrane</keyword>
<keyword evidence="5 9" id="KW-0798">TonB box</keyword>
<evidence type="ECO:0000259" key="12">
    <source>
        <dbReference type="Pfam" id="PF07715"/>
    </source>
</evidence>
<dbReference type="SUPFAM" id="SSF56935">
    <property type="entry name" value="Porins"/>
    <property type="match status" value="1"/>
</dbReference>
<evidence type="ECO:0000256" key="1">
    <source>
        <dbReference type="ARBA" id="ARBA00004571"/>
    </source>
</evidence>
<evidence type="ECO:0000256" key="10">
    <source>
        <dbReference type="SAM" id="SignalP"/>
    </source>
</evidence>
<dbReference type="EMBL" id="SWBQ01000004">
    <property type="protein sequence ID" value="TKC04874.1"/>
    <property type="molecule type" value="Genomic_DNA"/>
</dbReference>
<dbReference type="OrthoDB" id="9768177at2"/>
<dbReference type="PROSITE" id="PS52016">
    <property type="entry name" value="TONB_DEPENDENT_REC_3"/>
    <property type="match status" value="1"/>
</dbReference>
<evidence type="ECO:0000256" key="7">
    <source>
        <dbReference type="ARBA" id="ARBA00023237"/>
    </source>
</evidence>
<dbReference type="Pfam" id="PF13715">
    <property type="entry name" value="CarbopepD_reg_2"/>
    <property type="match status" value="1"/>
</dbReference>
<gene>
    <name evidence="13" type="ORF">FA047_13960</name>
</gene>
<evidence type="ECO:0000256" key="6">
    <source>
        <dbReference type="ARBA" id="ARBA00023136"/>
    </source>
</evidence>
<keyword evidence="10" id="KW-0732">Signal</keyword>
<dbReference type="NCBIfam" id="TIGR04057">
    <property type="entry name" value="SusC_RagA_signa"/>
    <property type="match status" value="1"/>
</dbReference>
<dbReference type="InterPro" id="IPR012910">
    <property type="entry name" value="Plug_dom"/>
</dbReference>
<dbReference type="InterPro" id="IPR023996">
    <property type="entry name" value="TonB-dep_OMP_SusC/RagA"/>
</dbReference>
<proteinExistence type="inferred from homology"/>
<evidence type="ECO:0000313" key="13">
    <source>
        <dbReference type="EMBL" id="TKC04874.1"/>
    </source>
</evidence>
<dbReference type="InterPro" id="IPR023997">
    <property type="entry name" value="TonB-dep_OMP_SusC/RagA_CS"/>
</dbReference>
<keyword evidence="3 8" id="KW-1134">Transmembrane beta strand</keyword>
<dbReference type="InterPro" id="IPR039426">
    <property type="entry name" value="TonB-dep_rcpt-like"/>
</dbReference>
<evidence type="ECO:0000256" key="2">
    <source>
        <dbReference type="ARBA" id="ARBA00022448"/>
    </source>
</evidence>
<comment type="subcellular location">
    <subcellularLocation>
        <location evidence="1 8">Cell outer membrane</location>
        <topology evidence="1 8">Multi-pass membrane protein</topology>
    </subcellularLocation>
</comment>
<comment type="similarity">
    <text evidence="8 9">Belongs to the TonB-dependent receptor family.</text>
</comment>
<feature type="signal peptide" evidence="10">
    <location>
        <begin position="1"/>
        <end position="20"/>
    </location>
</feature>
<comment type="caution">
    <text evidence="13">The sequence shown here is derived from an EMBL/GenBank/DDBJ whole genome shotgun (WGS) entry which is preliminary data.</text>
</comment>
<dbReference type="AlphaFoldDB" id="A0A4U1CD50"/>
<dbReference type="Gene3D" id="2.60.40.1120">
    <property type="entry name" value="Carboxypeptidase-like, regulatory domain"/>
    <property type="match status" value="1"/>
</dbReference>
<dbReference type="GO" id="GO:0009279">
    <property type="term" value="C:cell outer membrane"/>
    <property type="evidence" value="ECO:0007669"/>
    <property type="project" value="UniProtKB-SubCell"/>
</dbReference>
<evidence type="ECO:0000256" key="5">
    <source>
        <dbReference type="ARBA" id="ARBA00023077"/>
    </source>
</evidence>
<evidence type="ECO:0000256" key="8">
    <source>
        <dbReference type="PROSITE-ProRule" id="PRU01360"/>
    </source>
</evidence>
<dbReference type="RefSeq" id="WP_136836697.1">
    <property type="nucleotide sequence ID" value="NZ_SWBQ01000004.1"/>
</dbReference>
<name>A0A4U1CD50_9SPHI</name>
<dbReference type="Pfam" id="PF00593">
    <property type="entry name" value="TonB_dep_Rec_b-barrel"/>
    <property type="match status" value="1"/>
</dbReference>
<dbReference type="Proteomes" id="UP000307244">
    <property type="component" value="Unassembled WGS sequence"/>
</dbReference>
<feature type="chain" id="PRO_5020805955" evidence="10">
    <location>
        <begin position="21"/>
        <end position="1039"/>
    </location>
</feature>
<evidence type="ECO:0000313" key="14">
    <source>
        <dbReference type="Proteomes" id="UP000307244"/>
    </source>
</evidence>
<reference evidence="13 14" key="1">
    <citation type="submission" date="2019-04" db="EMBL/GenBank/DDBJ databases">
        <title>Pedobacter sp. RP-3-15 sp. nov., isolated from Arctic soil.</title>
        <authorList>
            <person name="Dahal R.H."/>
            <person name="Kim D.-U."/>
        </authorList>
    </citation>
    <scope>NUCLEOTIDE SEQUENCE [LARGE SCALE GENOMIC DNA]</scope>
    <source>
        <strain evidence="13 14">RP-3-15</strain>
    </source>
</reference>
<feature type="domain" description="TonB-dependent receptor plug" evidence="12">
    <location>
        <begin position="115"/>
        <end position="243"/>
    </location>
</feature>
<organism evidence="13 14">
    <name type="scientific">Pedobacter frigoris</name>
    <dbReference type="NCBI Taxonomy" id="2571272"/>
    <lineage>
        <taxon>Bacteria</taxon>
        <taxon>Pseudomonadati</taxon>
        <taxon>Bacteroidota</taxon>
        <taxon>Sphingobacteriia</taxon>
        <taxon>Sphingobacteriales</taxon>
        <taxon>Sphingobacteriaceae</taxon>
        <taxon>Pedobacter</taxon>
    </lineage>
</organism>
<evidence type="ECO:0000256" key="3">
    <source>
        <dbReference type="ARBA" id="ARBA00022452"/>
    </source>
</evidence>
<sequence length="1039" mass="112625">MKRLVQSLFILLFMAGTAMAQDRTVTGTVTGKDDGLPLPGVSVLVQGTKNGTQTGADGKFVLSVPSGSQLTFSYLGYLPQTVAVGASNVVTISLEPDSKTLSEVVVTALGISREKKTLGYSTQTVKADDIVNSREVNIVNALAGKVAGAQINNSGGQAGSSSRIVLRGTTSLTGENQPLFIIDGIPMDNSVNRGISASTEDVLFNGTGGNRAVDIDPNTIATVNILKGAAGSALYGSRGANGVIIITTKRGQKDATRKIPRVSFSSSLALDDAFTKGYQASYLQGSLGLYKNGLPPGLGGYSEAAGGAPQSSASWGPHKDSVSQAVITAIGMPKVLDPRESFYRTGKVWNNSVSLSGGGESSSYILTYSNLNQEGVVPTNTYKRNSVTANFTGQLTKDFNSSTSINYTNSANNRMPEGNTKRSYLYSLNFAPISFDSKEQYGLAGNRSWTNAAGFNNPYWLLDNIAMPSKVDRFVVSNESTLTLTPWLKLTNRVGLDTYTDNQKEQVNIGTISIPKGRMFDALINYRQINNDLLLNADRKLNEDMNISGFVGFNVNQRTFARRTVRGLDLSIPGFYDITSAQTTEALQNDEKRRSLGLYASVSFDYKNYLFINATARNDWSSTLPVGENSFFYPSVSGSFVFSELLPKSDYFSYGKLRLGIAQAGNDAPAYYTQQTYTLANPSDGTRGNIAFPYNGTNGFLTSNSLASNTITPEKVTEQEVGLELKFFKNRLSVDGSFYNKVSRRQIIQQEIASSSGYVQRTINAGEISNKGIELIVSATPIKTQDFAWDVSFNFAKNKYKLKSLAEGVDNIFLAGFENPQIRADKDYGYGVIWGTRFARNDAGQLLIDDDGLPTIADDLGPIGNVTPDWTGGLRSTFTYKGLSLSGLLDIRHGGDILNFDLYYSTFYGTAKVTEQRNTTRLWEGVRISDGAPNTTKVLQDQDYFQTWYTTSYETLVEDGGFAKLREVTLSYALPQSLLGKTPFEAVSFSVTGRNLWIKSNFSFGDPEGSLLGNGNAQGFYHAVTPGTKGVTFGLNVKF</sequence>
<dbReference type="Gene3D" id="2.170.130.10">
    <property type="entry name" value="TonB-dependent receptor, plug domain"/>
    <property type="match status" value="1"/>
</dbReference>
<evidence type="ECO:0000256" key="9">
    <source>
        <dbReference type="RuleBase" id="RU003357"/>
    </source>
</evidence>
<keyword evidence="4 8" id="KW-0812">Transmembrane</keyword>
<keyword evidence="6 8" id="KW-0472">Membrane</keyword>
<dbReference type="InterPro" id="IPR000531">
    <property type="entry name" value="Beta-barrel_TonB"/>
</dbReference>